<proteinExistence type="predicted"/>
<accession>A0AAN7WQE2</accession>
<comment type="caution">
    <text evidence="1">The sequence shown here is derived from an EMBL/GenBank/DDBJ whole genome shotgun (WGS) entry which is preliminary data.</text>
</comment>
<dbReference type="AlphaFoldDB" id="A0AAN7WQE2"/>
<evidence type="ECO:0000313" key="2">
    <source>
        <dbReference type="Proteomes" id="UP001306508"/>
    </source>
</evidence>
<sequence length="165" mass="19388">MRNHRSDINKCHLSDKNDNNYSHNVSTLENIGISQYNKKDNKLNKDLDYFDCYGDNYSCINMNTTTNNSVNHIHLKSILNLPSQNYNTRSSCHIHIQTPGVFINHHHNKSIRKTPVPKECFFDKDAFSCWETYFHNSNTINNRENDKFKLDLGQSSTLKRRNLHK</sequence>
<dbReference type="EMBL" id="JAWIZZ010000035">
    <property type="protein sequence ID" value="KAK5781557.1"/>
    <property type="molecule type" value="Genomic_DNA"/>
</dbReference>
<organism evidence="1 2">
    <name type="scientific">Arxiozyma heterogenica</name>
    <dbReference type="NCBI Taxonomy" id="278026"/>
    <lineage>
        <taxon>Eukaryota</taxon>
        <taxon>Fungi</taxon>
        <taxon>Dikarya</taxon>
        <taxon>Ascomycota</taxon>
        <taxon>Saccharomycotina</taxon>
        <taxon>Saccharomycetes</taxon>
        <taxon>Saccharomycetales</taxon>
        <taxon>Saccharomycetaceae</taxon>
        <taxon>Arxiozyma</taxon>
    </lineage>
</organism>
<name>A0AAN7WQE2_9SACH</name>
<protein>
    <submittedName>
        <fullName evidence="1">Uncharacterized protein</fullName>
    </submittedName>
</protein>
<keyword evidence="2" id="KW-1185">Reference proteome</keyword>
<gene>
    <name evidence="1" type="ORF">RI543_001106</name>
</gene>
<evidence type="ECO:0000313" key="1">
    <source>
        <dbReference type="EMBL" id="KAK5781557.1"/>
    </source>
</evidence>
<dbReference type="Proteomes" id="UP001306508">
    <property type="component" value="Unassembled WGS sequence"/>
</dbReference>
<reference evidence="2" key="1">
    <citation type="submission" date="2023-07" db="EMBL/GenBank/DDBJ databases">
        <title>A draft genome of Kazachstania heterogenica Y-27499.</title>
        <authorList>
            <person name="Donic C."/>
            <person name="Kralova J.S."/>
            <person name="Fidel L."/>
            <person name="Ben-Dor S."/>
            <person name="Jung S."/>
        </authorList>
    </citation>
    <scope>NUCLEOTIDE SEQUENCE [LARGE SCALE GENOMIC DNA]</scope>
    <source>
        <strain evidence="2">Y27499</strain>
    </source>
</reference>